<evidence type="ECO:0000256" key="2">
    <source>
        <dbReference type="SAM" id="MobiDB-lite"/>
    </source>
</evidence>
<feature type="domain" description="R" evidence="3">
    <location>
        <begin position="72"/>
        <end position="91"/>
    </location>
</feature>
<sequence>MPPKKSNLSNARSKEARRKRIQRAQLSAEQITARNAAQRARTAEHRANESQEQREERLRQTRERSRAVREQNLARARARERARERARARERQIKRTKLSLKRASFARLASNYASDIDYSAHSKITIGAMDKPQQRVAGSASSNEMFQNENNSEADEEKPTDATEFKVPKLQQFHSVFIVSDMRDDFSESPSISMPKESLLQTRLATLHAELEELRQRRQQQEIEIANIENKKQRFQEILDNLLTQEMQKAQEIQDLEMEYK</sequence>
<evidence type="ECO:0000256" key="1">
    <source>
        <dbReference type="SAM" id="Coils"/>
    </source>
</evidence>
<dbReference type="PROSITE" id="PS51370">
    <property type="entry name" value="R"/>
    <property type="match status" value="1"/>
</dbReference>
<feature type="region of interest" description="Disordered" evidence="2">
    <location>
        <begin position="1"/>
        <end position="83"/>
    </location>
</feature>
<feature type="compositionally biased region" description="Polar residues" evidence="2">
    <location>
        <begin position="139"/>
        <end position="151"/>
    </location>
</feature>
<dbReference type="InterPro" id="IPR017888">
    <property type="entry name" value="CYC/TB1_R_domain"/>
</dbReference>
<feature type="region of interest" description="Disordered" evidence="2">
    <location>
        <begin position="132"/>
        <end position="161"/>
    </location>
</feature>
<evidence type="ECO:0000313" key="6">
    <source>
        <dbReference type="RefSeq" id="XP_015180108.1"/>
    </source>
</evidence>
<evidence type="ECO:0000313" key="5">
    <source>
        <dbReference type="RefSeq" id="XP_015180106.1"/>
    </source>
</evidence>
<protein>
    <submittedName>
        <fullName evidence="5 6">Zinc finger CCCH domain-containing protein 13-like isoform X1</fullName>
    </submittedName>
</protein>
<name>A0ABM1IIR9_POLDO</name>
<keyword evidence="1" id="KW-0175">Coiled coil</keyword>
<dbReference type="Proteomes" id="UP000694924">
    <property type="component" value="Unplaced"/>
</dbReference>
<keyword evidence="4" id="KW-1185">Reference proteome</keyword>
<proteinExistence type="predicted"/>
<feature type="coiled-coil region" evidence="1">
    <location>
        <begin position="197"/>
        <end position="259"/>
    </location>
</feature>
<feature type="compositionally biased region" description="Basic and acidic residues" evidence="2">
    <location>
        <begin position="41"/>
        <end position="69"/>
    </location>
</feature>
<reference evidence="5 6" key="1">
    <citation type="submission" date="2025-05" db="UniProtKB">
        <authorList>
            <consortium name="RefSeq"/>
        </authorList>
    </citation>
    <scope>IDENTIFICATION</scope>
    <source>
        <tissue evidence="5 6">Whole body</tissue>
    </source>
</reference>
<evidence type="ECO:0000259" key="3">
    <source>
        <dbReference type="PROSITE" id="PS51370"/>
    </source>
</evidence>
<accession>A0ABM1IIR9</accession>
<dbReference type="RefSeq" id="XP_015180106.1">
    <property type="nucleotide sequence ID" value="XM_015324620.1"/>
</dbReference>
<gene>
    <name evidence="5 6" type="primary">LOC107068339</name>
</gene>
<dbReference type="GeneID" id="107068339"/>
<feature type="compositionally biased region" description="Polar residues" evidence="2">
    <location>
        <begin position="1"/>
        <end position="11"/>
    </location>
</feature>
<evidence type="ECO:0000313" key="4">
    <source>
        <dbReference type="Proteomes" id="UP000694924"/>
    </source>
</evidence>
<dbReference type="RefSeq" id="XP_015180108.1">
    <property type="nucleotide sequence ID" value="XM_015324622.1"/>
</dbReference>
<organism evidence="4 5">
    <name type="scientific">Polistes dominula</name>
    <name type="common">European paper wasp</name>
    <name type="synonym">Vespa dominula</name>
    <dbReference type="NCBI Taxonomy" id="743375"/>
    <lineage>
        <taxon>Eukaryota</taxon>
        <taxon>Metazoa</taxon>
        <taxon>Ecdysozoa</taxon>
        <taxon>Arthropoda</taxon>
        <taxon>Hexapoda</taxon>
        <taxon>Insecta</taxon>
        <taxon>Pterygota</taxon>
        <taxon>Neoptera</taxon>
        <taxon>Endopterygota</taxon>
        <taxon>Hymenoptera</taxon>
        <taxon>Apocrita</taxon>
        <taxon>Aculeata</taxon>
        <taxon>Vespoidea</taxon>
        <taxon>Vespidae</taxon>
        <taxon>Polistinae</taxon>
        <taxon>Polistini</taxon>
        <taxon>Polistes</taxon>
    </lineage>
</organism>